<dbReference type="KEGG" id="cput:CONPUDRAFT_72203"/>
<reference evidence="2" key="1">
    <citation type="journal article" date="2012" name="Science">
        <title>The Paleozoic origin of enzymatic lignin decomposition reconstructed from 31 fungal genomes.</title>
        <authorList>
            <person name="Floudas D."/>
            <person name="Binder M."/>
            <person name="Riley R."/>
            <person name="Barry K."/>
            <person name="Blanchette R.A."/>
            <person name="Henrissat B."/>
            <person name="Martinez A.T."/>
            <person name="Otillar R."/>
            <person name="Spatafora J.W."/>
            <person name="Yadav J.S."/>
            <person name="Aerts A."/>
            <person name="Benoit I."/>
            <person name="Boyd A."/>
            <person name="Carlson A."/>
            <person name="Copeland A."/>
            <person name="Coutinho P.M."/>
            <person name="de Vries R.P."/>
            <person name="Ferreira P."/>
            <person name="Findley K."/>
            <person name="Foster B."/>
            <person name="Gaskell J."/>
            <person name="Glotzer D."/>
            <person name="Gorecki P."/>
            <person name="Heitman J."/>
            <person name="Hesse C."/>
            <person name="Hori C."/>
            <person name="Igarashi K."/>
            <person name="Jurgens J.A."/>
            <person name="Kallen N."/>
            <person name="Kersten P."/>
            <person name="Kohler A."/>
            <person name="Kuees U."/>
            <person name="Kumar T.K.A."/>
            <person name="Kuo A."/>
            <person name="LaButti K."/>
            <person name="Larrondo L.F."/>
            <person name="Lindquist E."/>
            <person name="Ling A."/>
            <person name="Lombard V."/>
            <person name="Lucas S."/>
            <person name="Lundell T."/>
            <person name="Martin R."/>
            <person name="McLaughlin D.J."/>
            <person name="Morgenstern I."/>
            <person name="Morin E."/>
            <person name="Murat C."/>
            <person name="Nagy L.G."/>
            <person name="Nolan M."/>
            <person name="Ohm R.A."/>
            <person name="Patyshakuliyeva A."/>
            <person name="Rokas A."/>
            <person name="Ruiz-Duenas F.J."/>
            <person name="Sabat G."/>
            <person name="Salamov A."/>
            <person name="Samejima M."/>
            <person name="Schmutz J."/>
            <person name="Slot J.C."/>
            <person name="St John F."/>
            <person name="Stenlid J."/>
            <person name="Sun H."/>
            <person name="Sun S."/>
            <person name="Syed K."/>
            <person name="Tsang A."/>
            <person name="Wiebenga A."/>
            <person name="Young D."/>
            <person name="Pisabarro A."/>
            <person name="Eastwood D.C."/>
            <person name="Martin F."/>
            <person name="Cullen D."/>
            <person name="Grigoriev I.V."/>
            <person name="Hibbett D.S."/>
        </authorList>
    </citation>
    <scope>NUCLEOTIDE SEQUENCE [LARGE SCALE GENOMIC DNA]</scope>
    <source>
        <strain evidence="2">RWD-64-598 SS2</strain>
    </source>
</reference>
<dbReference type="Pfam" id="PF12689">
    <property type="entry name" value="Acid_PPase"/>
    <property type="match status" value="1"/>
</dbReference>
<dbReference type="EMBL" id="JH711577">
    <property type="protein sequence ID" value="EIW81817.1"/>
    <property type="molecule type" value="Genomic_DNA"/>
</dbReference>
<dbReference type="InterPro" id="IPR010036">
    <property type="entry name" value="MDP_1_eu_arc"/>
</dbReference>
<gene>
    <name evidence="1" type="ORF">CONPUDRAFT_72203</name>
</gene>
<dbReference type="OMA" id="VNEREIH"/>
<protein>
    <submittedName>
        <fullName evidence="1">Uncharacterized protein</fullName>
    </submittedName>
</protein>
<dbReference type="SUPFAM" id="SSF56784">
    <property type="entry name" value="HAD-like"/>
    <property type="match status" value="1"/>
</dbReference>
<evidence type="ECO:0000313" key="2">
    <source>
        <dbReference type="Proteomes" id="UP000053558"/>
    </source>
</evidence>
<proteinExistence type="predicted"/>
<dbReference type="RefSeq" id="XP_007767469.1">
    <property type="nucleotide sequence ID" value="XM_007769279.1"/>
</dbReference>
<sequence>MTSYPKLVALDTDWTLWWGWLDMNKWGKGNGAYSPPEDNIEYDSGSDKVLRDRSNHNEKIWLYGKVPDIITDIVKHGAKLAIVSRNRSKGASDRALWYFNAVDPRDGKKKPIIDMVDFDEVVDEDKTKHFERIKGWTGFDFSDMILFDDEAVNNLVRVVQGVTFQVSRDQQGLTWENYQQGLDTWRRLQKIRSPYLGQSLQSYSNPVFLGYSGMDEDTVNRLTSGGHRVDLTESARWGYAMYVADDIRIAHYFSEWIKRDAFGPNAKTYVWFTETNSLMNNVHSQSAFQIAWDQENRDVQAAKWYAPPPYILFSRHGRMGDMPNNIPRGRFNEMVVYTQLQDALILTIPLTNQQIANKMYSSPKSAPFEHQFKNWRIRMSLEMFAEFKGQGEPWS</sequence>
<dbReference type="Gene3D" id="3.40.50.1000">
    <property type="entry name" value="HAD superfamily/HAD-like"/>
    <property type="match status" value="1"/>
</dbReference>
<dbReference type="AlphaFoldDB" id="A0A5M3MRW9"/>
<dbReference type="InterPro" id="IPR036412">
    <property type="entry name" value="HAD-like_sf"/>
</dbReference>
<dbReference type="PANTHER" id="PTHR17901:SF14">
    <property type="entry name" value="MAGNESIUM-DEPENDENT PHOSPHATASE 1"/>
    <property type="match status" value="1"/>
</dbReference>
<dbReference type="GeneID" id="19209006"/>
<organism evidence="1 2">
    <name type="scientific">Coniophora puteana (strain RWD-64-598)</name>
    <name type="common">Brown rot fungus</name>
    <dbReference type="NCBI Taxonomy" id="741705"/>
    <lineage>
        <taxon>Eukaryota</taxon>
        <taxon>Fungi</taxon>
        <taxon>Dikarya</taxon>
        <taxon>Basidiomycota</taxon>
        <taxon>Agaricomycotina</taxon>
        <taxon>Agaricomycetes</taxon>
        <taxon>Agaricomycetidae</taxon>
        <taxon>Boletales</taxon>
        <taxon>Coniophorineae</taxon>
        <taxon>Coniophoraceae</taxon>
        <taxon>Coniophora</taxon>
    </lineage>
</organism>
<dbReference type="PANTHER" id="PTHR17901">
    <property type="entry name" value="MAGNESIUM-DEPENDENT PHOSPHATASE 1 MDP1"/>
    <property type="match status" value="1"/>
</dbReference>
<accession>A0A5M3MRW9</accession>
<comment type="caution">
    <text evidence="1">The sequence shown here is derived from an EMBL/GenBank/DDBJ whole genome shotgun (WGS) entry which is preliminary data.</text>
</comment>
<dbReference type="Proteomes" id="UP000053558">
    <property type="component" value="Unassembled WGS sequence"/>
</dbReference>
<evidence type="ECO:0000313" key="1">
    <source>
        <dbReference type="EMBL" id="EIW81817.1"/>
    </source>
</evidence>
<dbReference type="GO" id="GO:0003993">
    <property type="term" value="F:acid phosphatase activity"/>
    <property type="evidence" value="ECO:0007669"/>
    <property type="project" value="TreeGrafter"/>
</dbReference>
<keyword evidence="2" id="KW-1185">Reference proteome</keyword>
<name>A0A5M3MRW9_CONPW</name>
<dbReference type="InterPro" id="IPR023214">
    <property type="entry name" value="HAD_sf"/>
</dbReference>
<dbReference type="OrthoDB" id="2662373at2759"/>